<dbReference type="InterPro" id="IPR045249">
    <property type="entry name" value="HARBI1-like"/>
</dbReference>
<organism evidence="9 10">
    <name type="scientific">Photinus pyralis</name>
    <name type="common">Common eastern firefly</name>
    <name type="synonym">Lampyris pyralis</name>
    <dbReference type="NCBI Taxonomy" id="7054"/>
    <lineage>
        <taxon>Eukaryota</taxon>
        <taxon>Metazoa</taxon>
        <taxon>Ecdysozoa</taxon>
        <taxon>Arthropoda</taxon>
        <taxon>Hexapoda</taxon>
        <taxon>Insecta</taxon>
        <taxon>Pterygota</taxon>
        <taxon>Neoptera</taxon>
        <taxon>Endopterygota</taxon>
        <taxon>Coleoptera</taxon>
        <taxon>Polyphaga</taxon>
        <taxon>Elateriformia</taxon>
        <taxon>Elateroidea</taxon>
        <taxon>Lampyridae</taxon>
        <taxon>Lampyrinae</taxon>
        <taxon>Photinus</taxon>
    </lineage>
</organism>
<keyword evidence="10" id="KW-1185">Reference proteome</keyword>
<evidence type="ECO:0000256" key="4">
    <source>
        <dbReference type="ARBA" id="ARBA00022722"/>
    </source>
</evidence>
<dbReference type="PANTHER" id="PTHR22930:SF269">
    <property type="entry name" value="NUCLEASE HARBI1-LIKE PROTEIN"/>
    <property type="match status" value="1"/>
</dbReference>
<dbReference type="GO" id="GO:0004518">
    <property type="term" value="F:nuclease activity"/>
    <property type="evidence" value="ECO:0007669"/>
    <property type="project" value="UniProtKB-KW"/>
</dbReference>
<evidence type="ECO:0000259" key="8">
    <source>
        <dbReference type="Pfam" id="PF13359"/>
    </source>
</evidence>
<reference evidence="9 10" key="1">
    <citation type="journal article" date="2018" name="Elife">
        <title>Firefly genomes illuminate parallel origins of bioluminescence in beetles.</title>
        <authorList>
            <person name="Fallon T.R."/>
            <person name="Lower S.E."/>
            <person name="Chang C.H."/>
            <person name="Bessho-Uehara M."/>
            <person name="Martin G.J."/>
            <person name="Bewick A.J."/>
            <person name="Behringer M."/>
            <person name="Debat H.J."/>
            <person name="Wong I."/>
            <person name="Day J.C."/>
            <person name="Suvorov A."/>
            <person name="Silva C.J."/>
            <person name="Stanger-Hall K.F."/>
            <person name="Hall D.W."/>
            <person name="Schmitz R.J."/>
            <person name="Nelson D.R."/>
            <person name="Lewis S.M."/>
            <person name="Shigenobu S."/>
            <person name="Bybee S.M."/>
            <person name="Larracuente A.M."/>
            <person name="Oba Y."/>
            <person name="Weng J.K."/>
        </authorList>
    </citation>
    <scope>NUCLEOTIDE SEQUENCE [LARGE SCALE GENOMIC DNA]</scope>
    <source>
        <strain evidence="9">1611_PpyrPB1</strain>
        <tissue evidence="9">Whole body</tissue>
    </source>
</reference>
<evidence type="ECO:0000256" key="6">
    <source>
        <dbReference type="ARBA" id="ARBA00022801"/>
    </source>
</evidence>
<evidence type="ECO:0000256" key="1">
    <source>
        <dbReference type="ARBA" id="ARBA00001968"/>
    </source>
</evidence>
<dbReference type="AlphaFoldDB" id="A0A5N4B6L9"/>
<comment type="similarity">
    <text evidence="3">Belongs to the HARBI1 family.</text>
</comment>
<keyword evidence="5" id="KW-0479">Metal-binding</keyword>
<keyword evidence="7" id="KW-0539">Nucleus</keyword>
<dbReference type="InterPro" id="IPR027806">
    <property type="entry name" value="HARBI1_dom"/>
</dbReference>
<protein>
    <recommendedName>
        <fullName evidence="8">DDE Tnp4 domain-containing protein</fullName>
    </recommendedName>
</protein>
<keyword evidence="4" id="KW-0540">Nuclease</keyword>
<dbReference type="EMBL" id="VVIM01000001">
    <property type="protein sequence ID" value="KAB0805203.1"/>
    <property type="molecule type" value="Genomic_DNA"/>
</dbReference>
<name>A0A5N4B6L9_PHOPY</name>
<feature type="domain" description="DDE Tnp4" evidence="8">
    <location>
        <begin position="434"/>
        <end position="567"/>
    </location>
</feature>
<dbReference type="Pfam" id="PF13359">
    <property type="entry name" value="DDE_Tnp_4"/>
    <property type="match status" value="2"/>
</dbReference>
<dbReference type="Proteomes" id="UP000327044">
    <property type="component" value="Unassembled WGS sequence"/>
</dbReference>
<gene>
    <name evidence="9" type="ORF">PPYR_02173</name>
</gene>
<keyword evidence="6" id="KW-0378">Hydrolase</keyword>
<comment type="caution">
    <text evidence="9">The sequence shown here is derived from an EMBL/GenBank/DDBJ whole genome shotgun (WGS) entry which is preliminary data.</text>
</comment>
<comment type="subcellular location">
    <subcellularLocation>
        <location evidence="2">Nucleus</location>
    </subcellularLocation>
</comment>
<proteinExistence type="inferred from homology"/>
<dbReference type="GO" id="GO:0016787">
    <property type="term" value="F:hydrolase activity"/>
    <property type="evidence" value="ECO:0007669"/>
    <property type="project" value="UniProtKB-KW"/>
</dbReference>
<dbReference type="InParanoid" id="A0A5N4B6L9"/>
<comment type="cofactor">
    <cofactor evidence="1">
        <name>a divalent metal cation</name>
        <dbReference type="ChEBI" id="CHEBI:60240"/>
    </cofactor>
</comment>
<evidence type="ECO:0000313" key="9">
    <source>
        <dbReference type="EMBL" id="KAB0805203.1"/>
    </source>
</evidence>
<evidence type="ECO:0000256" key="7">
    <source>
        <dbReference type="ARBA" id="ARBA00023242"/>
    </source>
</evidence>
<feature type="domain" description="DDE Tnp4" evidence="8">
    <location>
        <begin position="170"/>
        <end position="334"/>
    </location>
</feature>
<evidence type="ECO:0000256" key="5">
    <source>
        <dbReference type="ARBA" id="ARBA00022723"/>
    </source>
</evidence>
<evidence type="ECO:0000256" key="3">
    <source>
        <dbReference type="ARBA" id="ARBA00006958"/>
    </source>
</evidence>
<dbReference type="GO" id="GO:0005634">
    <property type="term" value="C:nucleus"/>
    <property type="evidence" value="ECO:0007669"/>
    <property type="project" value="UniProtKB-SubCell"/>
</dbReference>
<evidence type="ECO:0000256" key="2">
    <source>
        <dbReference type="ARBA" id="ARBA00004123"/>
    </source>
</evidence>
<sequence>MDIRKKKAAIAIIIAVSATKRRIRKRWTKEWLLKRDQYTHLKLLTEIRNAEEEEDYANYFRMKEACFDDLLEMVKPYLTKKDTIMRKAISAEERLAVTLRYLATGRNIQDLKFSVIMSPAAISKAIMDTCQALLYVLQSYIKMPMTEEDWKEIASDFGETYQFWNCLGALDGKHVAVQKPAHSGALYRNYKGHFSIVLMALVNSKKQFIMIDVGANGRISDGGVLFYTKFWELYQRSDLNIPDPAPLPNIEEPFPYVFISDEAFALGKHLMKPYPQNACNNERKTFNYRLSRARSVVEGAFGILRSKFGIFHKAICFEPKKAATIVAASCYLHNYLMKTQPRLYLASNWRITNADNTALRDLEPASIRNSTSDAKTIREKFCHYFNNEEAPQTQEEWKAVSDKFYENWNYPNCLEAMDRKHTTFRSFFHNYKGTDNYKFLISDIGRNGRISDGGIFQRSPLAYAINTDTLNFPPPQALPGRNKEIPHVFVADDASPLKQNIMKPYKLHGLSNEQRIFNYRICRSRRVVENAFGILNNKFRILLHTMNVLVNVEKVEMITKVCCILHNYLITVSPKYISNIEDVTCHLQNVVRQGGNRTATTSQQIRLVYQEYFNTNGAVAWQQDSVNNHVM</sequence>
<dbReference type="PANTHER" id="PTHR22930">
    <property type="match status" value="1"/>
</dbReference>
<dbReference type="GO" id="GO:0046872">
    <property type="term" value="F:metal ion binding"/>
    <property type="evidence" value="ECO:0007669"/>
    <property type="project" value="UniProtKB-KW"/>
</dbReference>
<evidence type="ECO:0000313" key="10">
    <source>
        <dbReference type="Proteomes" id="UP000327044"/>
    </source>
</evidence>
<accession>A0A5N4B6L9</accession>